<name>A0A165J779_9BASI</name>
<dbReference type="InterPro" id="IPR000210">
    <property type="entry name" value="BTB/POZ_dom"/>
</dbReference>
<dbReference type="SUPFAM" id="SSF54695">
    <property type="entry name" value="POZ domain"/>
    <property type="match status" value="1"/>
</dbReference>
<dbReference type="InterPro" id="IPR011333">
    <property type="entry name" value="SKP1/BTB/POZ_sf"/>
</dbReference>
<dbReference type="SMART" id="SM00225">
    <property type="entry name" value="BTB"/>
    <property type="match status" value="1"/>
</dbReference>
<feature type="compositionally biased region" description="Low complexity" evidence="1">
    <location>
        <begin position="40"/>
        <end position="58"/>
    </location>
</feature>
<feature type="region of interest" description="Disordered" evidence="1">
    <location>
        <begin position="28"/>
        <end position="81"/>
    </location>
</feature>
<reference evidence="3 4" key="1">
    <citation type="journal article" date="2016" name="Mol. Biol. Evol.">
        <title>Comparative Genomics of Early-Diverging Mushroom-Forming Fungi Provides Insights into the Origins of Lignocellulose Decay Capabilities.</title>
        <authorList>
            <person name="Nagy L.G."/>
            <person name="Riley R."/>
            <person name="Tritt A."/>
            <person name="Adam C."/>
            <person name="Daum C."/>
            <person name="Floudas D."/>
            <person name="Sun H."/>
            <person name="Yadav J.S."/>
            <person name="Pangilinan J."/>
            <person name="Larsson K.H."/>
            <person name="Matsuura K."/>
            <person name="Barry K."/>
            <person name="Labutti K."/>
            <person name="Kuo R."/>
            <person name="Ohm R.A."/>
            <person name="Bhattacharya S.S."/>
            <person name="Shirouzu T."/>
            <person name="Yoshinaga Y."/>
            <person name="Martin F.M."/>
            <person name="Grigoriev I.V."/>
            <person name="Hibbett D.S."/>
        </authorList>
    </citation>
    <scope>NUCLEOTIDE SEQUENCE [LARGE SCALE GENOMIC DNA]</scope>
    <source>
        <strain evidence="3 4">HHB12733</strain>
    </source>
</reference>
<proteinExistence type="predicted"/>
<dbReference type="CDD" id="cd18186">
    <property type="entry name" value="BTB_POZ_ZBTB_KLHL-like"/>
    <property type="match status" value="1"/>
</dbReference>
<dbReference type="AlphaFoldDB" id="A0A165J779"/>
<dbReference type="Pfam" id="PF00651">
    <property type="entry name" value="BTB"/>
    <property type="match status" value="1"/>
</dbReference>
<keyword evidence="4" id="KW-1185">Reference proteome</keyword>
<gene>
    <name evidence="3" type="ORF">CALCODRAFT_479949</name>
</gene>
<dbReference type="InParanoid" id="A0A165J779"/>
<feature type="compositionally biased region" description="Low complexity" evidence="1">
    <location>
        <begin position="130"/>
        <end position="140"/>
    </location>
</feature>
<sequence>MHQAQLHAFSGLYTQWLQRQLQAHISHFSAGSSSTPGAQPGTTGSGMTPPLTPTPGMSFSSPARDHDDQADQDEEPFTVPEAFDSPTADILLVSVDDIEFRVHRLFLVEGSAFFNRMFEDASPDAPSPSPSSASSSSSKPPLERIPFPEPARTLSLLLTYLYPLPKPILTLPQTLALLLAADKWELALPLQLLKRELFTRFLRERPLRVYGFLCSSGLGTTQEKEEAARACLAYADPRSPSSRADLIGMSALDLARLLDLRDSLAALAQQIVERDIPQQCPHGFPLATTGLIGRWKAALGERLGRNPTGRVMEGWESIGEVLWPEGVVASCRMCVPADARRACLEKVAKVKRDIDELAVVL</sequence>
<evidence type="ECO:0000313" key="3">
    <source>
        <dbReference type="EMBL" id="KZT61465.1"/>
    </source>
</evidence>
<dbReference type="OrthoDB" id="3164835at2759"/>
<dbReference type="EMBL" id="KV423923">
    <property type="protein sequence ID" value="KZT61465.1"/>
    <property type="molecule type" value="Genomic_DNA"/>
</dbReference>
<feature type="region of interest" description="Disordered" evidence="1">
    <location>
        <begin position="121"/>
        <end position="146"/>
    </location>
</feature>
<feature type="compositionally biased region" description="Polar residues" evidence="1">
    <location>
        <begin position="28"/>
        <end position="37"/>
    </location>
</feature>
<feature type="domain" description="BTB" evidence="2">
    <location>
        <begin position="88"/>
        <end position="162"/>
    </location>
</feature>
<dbReference type="Proteomes" id="UP000076842">
    <property type="component" value="Unassembled WGS sequence"/>
</dbReference>
<evidence type="ECO:0000259" key="2">
    <source>
        <dbReference type="PROSITE" id="PS50097"/>
    </source>
</evidence>
<dbReference type="Gene3D" id="3.30.710.10">
    <property type="entry name" value="Potassium Channel Kv1.1, Chain A"/>
    <property type="match status" value="1"/>
</dbReference>
<evidence type="ECO:0000313" key="4">
    <source>
        <dbReference type="Proteomes" id="UP000076842"/>
    </source>
</evidence>
<protein>
    <recommendedName>
        <fullName evidence="2">BTB domain-containing protein</fullName>
    </recommendedName>
</protein>
<organism evidence="3 4">
    <name type="scientific">Calocera cornea HHB12733</name>
    <dbReference type="NCBI Taxonomy" id="1353952"/>
    <lineage>
        <taxon>Eukaryota</taxon>
        <taxon>Fungi</taxon>
        <taxon>Dikarya</taxon>
        <taxon>Basidiomycota</taxon>
        <taxon>Agaricomycotina</taxon>
        <taxon>Dacrymycetes</taxon>
        <taxon>Dacrymycetales</taxon>
        <taxon>Dacrymycetaceae</taxon>
        <taxon>Calocera</taxon>
    </lineage>
</organism>
<evidence type="ECO:0000256" key="1">
    <source>
        <dbReference type="SAM" id="MobiDB-lite"/>
    </source>
</evidence>
<dbReference type="PROSITE" id="PS50097">
    <property type="entry name" value="BTB"/>
    <property type="match status" value="1"/>
</dbReference>
<accession>A0A165J779</accession>
<dbReference type="STRING" id="1353952.A0A165J779"/>